<dbReference type="HOGENOM" id="CLU_011300_0_1_1"/>
<evidence type="ECO:0000313" key="8">
    <source>
        <dbReference type="EMBL" id="KDQ08179.1"/>
    </source>
</evidence>
<reference evidence="9" key="1">
    <citation type="journal article" date="2014" name="Proc. Natl. Acad. Sci. U.S.A.">
        <title>Extensive sampling of basidiomycete genomes demonstrates inadequacy of the white-rot/brown-rot paradigm for wood decay fungi.</title>
        <authorList>
            <person name="Riley R."/>
            <person name="Salamov A.A."/>
            <person name="Brown D.W."/>
            <person name="Nagy L.G."/>
            <person name="Floudas D."/>
            <person name="Held B.W."/>
            <person name="Levasseur A."/>
            <person name="Lombard V."/>
            <person name="Morin E."/>
            <person name="Otillar R."/>
            <person name="Lindquist E.A."/>
            <person name="Sun H."/>
            <person name="LaButti K.M."/>
            <person name="Schmutz J."/>
            <person name="Jabbour D."/>
            <person name="Luo H."/>
            <person name="Baker S.E."/>
            <person name="Pisabarro A.G."/>
            <person name="Walton J.D."/>
            <person name="Blanchette R.A."/>
            <person name="Henrissat B."/>
            <person name="Martin F."/>
            <person name="Cullen D."/>
            <person name="Hibbett D.S."/>
            <person name="Grigoriev I.V."/>
        </authorList>
    </citation>
    <scope>NUCLEOTIDE SEQUENCE [LARGE SCALE GENOMIC DNA]</scope>
    <source>
        <strain evidence="9">FD-172 SS1</strain>
    </source>
</reference>
<dbReference type="Proteomes" id="UP000027195">
    <property type="component" value="Unassembled WGS sequence"/>
</dbReference>
<keyword evidence="5" id="KW-0746">Sphingolipid metabolism</keyword>
<dbReference type="GO" id="GO:0005576">
    <property type="term" value="C:extracellular region"/>
    <property type="evidence" value="ECO:0007669"/>
    <property type="project" value="TreeGrafter"/>
</dbReference>
<dbReference type="AlphaFoldDB" id="A0A067LY58"/>
<evidence type="ECO:0000256" key="4">
    <source>
        <dbReference type="PIRSR" id="PIRSR606823-2"/>
    </source>
</evidence>
<feature type="binding site" evidence="4">
    <location>
        <position position="522"/>
    </location>
    <ligand>
        <name>Zn(2+)</name>
        <dbReference type="ChEBI" id="CHEBI:29105"/>
    </ligand>
</feature>
<dbReference type="GO" id="GO:0017040">
    <property type="term" value="F:N-acylsphingosine amidohydrolase activity"/>
    <property type="evidence" value="ECO:0007669"/>
    <property type="project" value="UniProtKB-UniRule"/>
</dbReference>
<evidence type="ECO:0000256" key="3">
    <source>
        <dbReference type="PIRSR" id="PIRSR606823-1"/>
    </source>
</evidence>
<dbReference type="InterPro" id="IPR006823">
    <property type="entry name" value="Ceramidase_alk"/>
</dbReference>
<protein>
    <recommendedName>
        <fullName evidence="5">Neutral ceramidase</fullName>
        <ecNumber evidence="5">3.5.1.23</ecNumber>
    </recommendedName>
</protein>
<dbReference type="InterPro" id="IPR031331">
    <property type="entry name" value="NEUT/ALK_ceramidase_C"/>
</dbReference>
<comment type="catalytic activity">
    <reaction evidence="5">
        <text>an N-acylsphing-4-enine + H2O = sphing-4-enine + a fatty acid</text>
        <dbReference type="Rhea" id="RHEA:20856"/>
        <dbReference type="ChEBI" id="CHEBI:15377"/>
        <dbReference type="ChEBI" id="CHEBI:28868"/>
        <dbReference type="ChEBI" id="CHEBI:52639"/>
        <dbReference type="ChEBI" id="CHEBI:57756"/>
        <dbReference type="EC" id="3.5.1.23"/>
    </reaction>
</comment>
<dbReference type="PANTHER" id="PTHR12670:SF1">
    <property type="entry name" value="NEUTRAL CERAMIDASE"/>
    <property type="match status" value="1"/>
</dbReference>
<dbReference type="GO" id="GO:0016020">
    <property type="term" value="C:membrane"/>
    <property type="evidence" value="ECO:0007669"/>
    <property type="project" value="GOC"/>
</dbReference>
<keyword evidence="9" id="KW-1185">Reference proteome</keyword>
<dbReference type="Gene3D" id="2.60.40.2300">
    <property type="entry name" value="Neutral/alkaline non-lysosomal ceramidase, C-terminal domain"/>
    <property type="match status" value="1"/>
</dbReference>
<dbReference type="GO" id="GO:0046872">
    <property type="term" value="F:metal ion binding"/>
    <property type="evidence" value="ECO:0007669"/>
    <property type="project" value="UniProtKB-KW"/>
</dbReference>
<evidence type="ECO:0000259" key="7">
    <source>
        <dbReference type="Pfam" id="PF17048"/>
    </source>
</evidence>
<feature type="binding site" evidence="4">
    <location>
        <position position="563"/>
    </location>
    <ligand>
        <name>Zn(2+)</name>
        <dbReference type="ChEBI" id="CHEBI:29105"/>
    </ligand>
</feature>
<feature type="binding site" evidence="4">
    <location>
        <position position="167"/>
    </location>
    <ligand>
        <name>Zn(2+)</name>
        <dbReference type="ChEBI" id="CHEBI:29105"/>
    </ligand>
</feature>
<accession>A0A067LY58</accession>
<gene>
    <name evidence="8" type="ORF">BOTBODRAFT_38161</name>
</gene>
<comment type="cofactor">
    <cofactor evidence="4">
        <name>Zn(2+)</name>
        <dbReference type="ChEBI" id="CHEBI:29105"/>
    </cofactor>
    <text evidence="4">Binds 1 zinc ion per subunit.</text>
</comment>
<feature type="active site" description="Nucleophile" evidence="3">
    <location>
        <position position="327"/>
    </location>
</feature>
<proteinExistence type="inferred from homology"/>
<evidence type="ECO:0000256" key="5">
    <source>
        <dbReference type="RuleBase" id="RU366019"/>
    </source>
</evidence>
<dbReference type="OrthoDB" id="191371at2759"/>
<sequence>MLITRRAAAEGLILFGAVAFTLYMTLCAHAQDLQPLRNAMATKFNRVVQAFVQSVALFALWSGDGAIRGAEAQYLLGLGTGDITGPVVETNMMGYASLAQTDTGLHMRQRSRAFIVADASNPSSRILFINSDIAMGDTGIRRSIVSAVSAKYPGLYDNSNIALVGTHQHSGVGGYLENLLPQLTALGYVKETADAIVQGTVLAVERAHSSLAPGKLSLGNTTVLNANINRSPSAYLANPAAERAQYQYDQDKDMTLLRFDDANGNSRGFLNFFAVHGTSLYENNTLVSTDNKGMAAYLYESMVEPNSMPGNATFVAGFVQSNVGDTSPNTLGAFCESPGKPWDGQPCEVEHSTCGNKTQDCHGRGPGFQISCFESNRIIGNAQFEGAKTIMNGGRVPVSGPVKSVHAYMNMSFRSFNLPDGTKAQTCPPAMGYSFAGGTTDGPGAFDFIQGDNSSHPQNPFWEIVKNAVTSPAPPEQVACQQPKPILLNTGYTHTPYEWQPNTVDVQMLRVGQFVMLIMPGELTTMSGRRMRNALRNALIAQKVIGNDAYVVIAGPANTYGHYVATKEEYGVQRYEGASTLFGQYTLDAYIDRYTQLVPYLAPTATGTPSSDAAPAEQTSKAMSLRTGVVLDNTPIGKKFGQISTDVSKTPYKAGQKVAASFVGACPRNNLRLEGTFMTVDQQINGGWKTVRTDSHDSTIFEWKRDNLVLGYSTSTLSWTIEDGTPAGTYRLTYYGDWKNGLGGKITAFTSSSSSFTVA</sequence>
<evidence type="ECO:0000259" key="6">
    <source>
        <dbReference type="Pfam" id="PF04734"/>
    </source>
</evidence>
<name>A0A067LY58_BOTB1</name>
<dbReference type="GO" id="GO:0042759">
    <property type="term" value="P:long-chain fatty acid biosynthetic process"/>
    <property type="evidence" value="ECO:0007669"/>
    <property type="project" value="TreeGrafter"/>
</dbReference>
<dbReference type="InterPro" id="IPR038445">
    <property type="entry name" value="NCDase_C_sf"/>
</dbReference>
<dbReference type="GO" id="GO:0046512">
    <property type="term" value="P:sphingosine biosynthetic process"/>
    <property type="evidence" value="ECO:0007669"/>
    <property type="project" value="TreeGrafter"/>
</dbReference>
<dbReference type="PANTHER" id="PTHR12670">
    <property type="entry name" value="CERAMIDASE"/>
    <property type="match status" value="1"/>
</dbReference>
<keyword evidence="4" id="KW-0862">Zinc</keyword>
<keyword evidence="5" id="KW-0443">Lipid metabolism</keyword>
<keyword evidence="4" id="KW-0479">Metal-binding</keyword>
<comment type="similarity">
    <text evidence="1 5">Belongs to the neutral ceramidase family.</text>
</comment>
<feature type="domain" description="Neutral/alkaline non-lysosomal ceramidase C-terminal" evidence="7">
    <location>
        <begin position="594"/>
        <end position="758"/>
    </location>
</feature>
<dbReference type="Pfam" id="PF04734">
    <property type="entry name" value="Ceramidase_alk"/>
    <property type="match status" value="1"/>
</dbReference>
<evidence type="ECO:0000256" key="1">
    <source>
        <dbReference type="ARBA" id="ARBA00009835"/>
    </source>
</evidence>
<evidence type="ECO:0000256" key="2">
    <source>
        <dbReference type="ARBA" id="ARBA00022801"/>
    </source>
</evidence>
<dbReference type="EC" id="3.5.1.23" evidence="5"/>
<dbReference type="InterPro" id="IPR031329">
    <property type="entry name" value="NEUT/ALK_ceramidase_N"/>
</dbReference>
<dbReference type="STRING" id="930990.A0A067LY58"/>
<dbReference type="InParanoid" id="A0A067LY58"/>
<feature type="binding site" evidence="4">
    <location>
        <position position="276"/>
    </location>
    <ligand>
        <name>Zn(2+)</name>
        <dbReference type="ChEBI" id="CHEBI:29105"/>
    </ligand>
</feature>
<feature type="domain" description="Neutral/alkaline non-lysosomal ceramidase N-terminal" evidence="6">
    <location>
        <begin position="74"/>
        <end position="591"/>
    </location>
</feature>
<keyword evidence="2 5" id="KW-0378">Hydrolase</keyword>
<organism evidence="8 9">
    <name type="scientific">Botryobasidium botryosum (strain FD-172 SS1)</name>
    <dbReference type="NCBI Taxonomy" id="930990"/>
    <lineage>
        <taxon>Eukaryota</taxon>
        <taxon>Fungi</taxon>
        <taxon>Dikarya</taxon>
        <taxon>Basidiomycota</taxon>
        <taxon>Agaricomycotina</taxon>
        <taxon>Agaricomycetes</taxon>
        <taxon>Cantharellales</taxon>
        <taxon>Botryobasidiaceae</taxon>
        <taxon>Botryobasidium</taxon>
    </lineage>
</organism>
<evidence type="ECO:0000313" key="9">
    <source>
        <dbReference type="Proteomes" id="UP000027195"/>
    </source>
</evidence>
<dbReference type="Pfam" id="PF17048">
    <property type="entry name" value="Ceramidse_alk_C"/>
    <property type="match status" value="1"/>
</dbReference>
<dbReference type="GO" id="GO:0046514">
    <property type="term" value="P:ceramide catabolic process"/>
    <property type="evidence" value="ECO:0007669"/>
    <property type="project" value="InterPro"/>
</dbReference>
<dbReference type="EMBL" id="KL198094">
    <property type="protein sequence ID" value="KDQ08179.1"/>
    <property type="molecule type" value="Genomic_DNA"/>
</dbReference>